<dbReference type="RefSeq" id="WP_019381553.1">
    <property type="nucleotide sequence ID" value="NZ_CP015506.1"/>
</dbReference>
<evidence type="ECO:0000313" key="2">
    <source>
        <dbReference type="Proteomes" id="UP000077856"/>
    </source>
</evidence>
<name>A0A161JBC1_9BACI</name>
<sequence>MIERKTVQNRRYMTGFELEHTDKAVSIGEGSLDSFALPSVEFDLYYDSTMPVLHDLYIVEGEEGYDYRLLVTYLGGDTIAYYDQDSKLFHRLMTVQTTPDGAYRGEYVFLEPREIEVIDDGKVESNSETT</sequence>
<evidence type="ECO:0000313" key="1">
    <source>
        <dbReference type="EMBL" id="AND39051.1"/>
    </source>
</evidence>
<dbReference type="Gene3D" id="2.60.40.2980">
    <property type="match status" value="1"/>
</dbReference>
<gene>
    <name evidence="1" type="ORF">A361_07960</name>
</gene>
<dbReference type="Proteomes" id="UP000077856">
    <property type="component" value="Chromosome"/>
</dbReference>
<reference evidence="1 2" key="1">
    <citation type="submission" date="2016-04" db="EMBL/GenBank/DDBJ databases">
        <title>Complete genome sequence of Bacillus oceanisediminis strain 2691.</title>
        <authorList>
            <person name="Jeong H."/>
            <person name="Kim H.J."/>
            <person name="Lee D.-W."/>
        </authorList>
    </citation>
    <scope>NUCLEOTIDE SEQUENCE [LARGE SCALE GENOMIC DNA]</scope>
    <source>
        <strain evidence="1 2">2691</strain>
    </source>
</reference>
<dbReference type="EMBL" id="CP015506">
    <property type="protein sequence ID" value="AND39051.1"/>
    <property type="molecule type" value="Genomic_DNA"/>
</dbReference>
<protein>
    <submittedName>
        <fullName evidence="1">Uncharacterized protein</fullName>
    </submittedName>
</protein>
<dbReference type="InterPro" id="IPR049300">
    <property type="entry name" value="Gp22-like_sf"/>
</dbReference>
<dbReference type="AlphaFoldDB" id="A0A161JBC1"/>
<dbReference type="KEGG" id="bon:A361_07960"/>
<dbReference type="STRING" id="1196031.A361_07960"/>
<accession>A0A161JBC1</accession>
<proteinExistence type="predicted"/>
<organism evidence="1 2">
    <name type="scientific">Cytobacillus oceanisediminis 2691</name>
    <dbReference type="NCBI Taxonomy" id="1196031"/>
    <lineage>
        <taxon>Bacteria</taxon>
        <taxon>Bacillati</taxon>
        <taxon>Bacillota</taxon>
        <taxon>Bacilli</taxon>
        <taxon>Bacillales</taxon>
        <taxon>Bacillaceae</taxon>
        <taxon>Cytobacillus</taxon>
    </lineage>
</organism>